<evidence type="ECO:0000256" key="1">
    <source>
        <dbReference type="SAM" id="MobiDB-lite"/>
    </source>
</evidence>
<evidence type="ECO:0000313" key="3">
    <source>
        <dbReference type="Proteomes" id="UP001172457"/>
    </source>
</evidence>
<accession>A0AA38U7S6</accession>
<gene>
    <name evidence="2" type="ORF">OSB04_004056</name>
</gene>
<feature type="region of interest" description="Disordered" evidence="1">
    <location>
        <begin position="1"/>
        <end position="111"/>
    </location>
</feature>
<organism evidence="2 3">
    <name type="scientific">Centaurea solstitialis</name>
    <name type="common">yellow star-thistle</name>
    <dbReference type="NCBI Taxonomy" id="347529"/>
    <lineage>
        <taxon>Eukaryota</taxon>
        <taxon>Viridiplantae</taxon>
        <taxon>Streptophyta</taxon>
        <taxon>Embryophyta</taxon>
        <taxon>Tracheophyta</taxon>
        <taxon>Spermatophyta</taxon>
        <taxon>Magnoliopsida</taxon>
        <taxon>eudicotyledons</taxon>
        <taxon>Gunneridae</taxon>
        <taxon>Pentapetalae</taxon>
        <taxon>asterids</taxon>
        <taxon>campanulids</taxon>
        <taxon>Asterales</taxon>
        <taxon>Asteraceae</taxon>
        <taxon>Carduoideae</taxon>
        <taxon>Cardueae</taxon>
        <taxon>Centaureinae</taxon>
        <taxon>Centaurea</taxon>
    </lineage>
</organism>
<dbReference type="AlphaFoldDB" id="A0AA38U7S6"/>
<proteinExistence type="predicted"/>
<keyword evidence="3" id="KW-1185">Reference proteome</keyword>
<dbReference type="EMBL" id="JARYMX010000001">
    <property type="protein sequence ID" value="KAJ9568090.1"/>
    <property type="molecule type" value="Genomic_DNA"/>
</dbReference>
<feature type="compositionally biased region" description="Polar residues" evidence="1">
    <location>
        <begin position="84"/>
        <end position="96"/>
    </location>
</feature>
<feature type="compositionally biased region" description="Basic and acidic residues" evidence="1">
    <location>
        <begin position="47"/>
        <end position="57"/>
    </location>
</feature>
<feature type="compositionally biased region" description="Polar residues" evidence="1">
    <location>
        <begin position="60"/>
        <end position="75"/>
    </location>
</feature>
<dbReference type="Proteomes" id="UP001172457">
    <property type="component" value="Chromosome 1"/>
</dbReference>
<name>A0AA38U7S6_9ASTR</name>
<protein>
    <submittedName>
        <fullName evidence="2">Uncharacterized protein</fullName>
    </submittedName>
</protein>
<comment type="caution">
    <text evidence="2">The sequence shown here is derived from an EMBL/GenBank/DDBJ whole genome shotgun (WGS) entry which is preliminary data.</text>
</comment>
<sequence>MGTPSHPSVMHDHDKLSRGSSCDPIYSTSDAVVTAVGLVNGDEETGEDARQMPKEDTDGFVNTDSSPISHTQLETVDNRERSLSETQSELVNNNIGQKLENRFEDQGDEFD</sequence>
<reference evidence="2" key="1">
    <citation type="submission" date="2023-03" db="EMBL/GenBank/DDBJ databases">
        <title>Chromosome-scale reference genome and RAD-based genetic map of yellow starthistle (Centaurea solstitialis) reveal putative structural variation and QTLs associated with invader traits.</title>
        <authorList>
            <person name="Reatini B."/>
            <person name="Cang F.A."/>
            <person name="Jiang Q."/>
            <person name="Mckibben M.T.W."/>
            <person name="Barker M.S."/>
            <person name="Rieseberg L.H."/>
            <person name="Dlugosch K.M."/>
        </authorList>
    </citation>
    <scope>NUCLEOTIDE SEQUENCE</scope>
    <source>
        <strain evidence="2">CAN-66</strain>
        <tissue evidence="2">Leaf</tissue>
    </source>
</reference>
<evidence type="ECO:0000313" key="2">
    <source>
        <dbReference type="EMBL" id="KAJ9568090.1"/>
    </source>
</evidence>